<proteinExistence type="inferred from homology"/>
<sequence length="450" mass="52445">MKLLPAFAVAIVRQLRRPPRRLNTLFKVAAFVACLCVLESLLHAQIYSVPRPPQDLDAPFATQCRDPEIAASQPRENAAFVMLARNSEINEARNTIQSIEKQFNQWFHYPVVFLNNEEWDPAFIRAMNQSVSGGAIFDVIPKEDWSYPEWIDPEQARASMAEQQKNGVWNGGKESYHHMCRFYSGTFYAHKALQKYKWYWRLEPGVRFTCALTYDPFVEMACHNKSYGYTIALWEEPNTCPSLFRAVDDFRVHINLPRTPAWNAMMDQTWQPWPIRKLKAWLNKDHVNRQGERWNLCHYWSNFEIADLDFFRGEAYQGLFRHLDRLGGFYYERWGDAPVHSLAVHMLLPPDRLHHFSDIGYHHEPFFQCPGNAPGGQLPGNKALGNGEWSSESPGAIGCRCQCPDLRRRNNRGICLAALQAPAAFHRPSWWEKYRGRYPYTINIPMRDRF</sequence>
<name>A0AAN6QIY8_9PEZI</name>
<dbReference type="EMBL" id="MU853347">
    <property type="protein sequence ID" value="KAK4111069.1"/>
    <property type="molecule type" value="Genomic_DNA"/>
</dbReference>
<dbReference type="SUPFAM" id="SSF53448">
    <property type="entry name" value="Nucleotide-diphospho-sugar transferases"/>
    <property type="match status" value="1"/>
</dbReference>
<evidence type="ECO:0000313" key="6">
    <source>
        <dbReference type="Proteomes" id="UP001302812"/>
    </source>
</evidence>
<keyword evidence="2" id="KW-0328">Glycosyltransferase</keyword>
<reference evidence="5" key="1">
    <citation type="journal article" date="2023" name="Mol. Phylogenet. Evol.">
        <title>Genome-scale phylogeny and comparative genomics of the fungal order Sordariales.</title>
        <authorList>
            <person name="Hensen N."/>
            <person name="Bonometti L."/>
            <person name="Westerberg I."/>
            <person name="Brannstrom I.O."/>
            <person name="Guillou S."/>
            <person name="Cros-Aarteil S."/>
            <person name="Calhoun S."/>
            <person name="Haridas S."/>
            <person name="Kuo A."/>
            <person name="Mondo S."/>
            <person name="Pangilinan J."/>
            <person name="Riley R."/>
            <person name="LaButti K."/>
            <person name="Andreopoulos B."/>
            <person name="Lipzen A."/>
            <person name="Chen C."/>
            <person name="Yan M."/>
            <person name="Daum C."/>
            <person name="Ng V."/>
            <person name="Clum A."/>
            <person name="Steindorff A."/>
            <person name="Ohm R.A."/>
            <person name="Martin F."/>
            <person name="Silar P."/>
            <person name="Natvig D.O."/>
            <person name="Lalanne C."/>
            <person name="Gautier V."/>
            <person name="Ament-Velasquez S.L."/>
            <person name="Kruys A."/>
            <person name="Hutchinson M.I."/>
            <person name="Powell A.J."/>
            <person name="Barry K."/>
            <person name="Miller A.N."/>
            <person name="Grigoriev I.V."/>
            <person name="Debuchy R."/>
            <person name="Gladieux P."/>
            <person name="Hiltunen Thoren M."/>
            <person name="Johannesson H."/>
        </authorList>
    </citation>
    <scope>NUCLEOTIDE SEQUENCE</scope>
    <source>
        <strain evidence="5">CBS 508.74</strain>
    </source>
</reference>
<keyword evidence="3" id="KW-0808">Transferase</keyword>
<dbReference type="GO" id="GO:0000032">
    <property type="term" value="P:cell wall mannoprotein biosynthetic process"/>
    <property type="evidence" value="ECO:0007669"/>
    <property type="project" value="TreeGrafter"/>
</dbReference>
<dbReference type="PIRSF" id="PIRSF018153">
    <property type="entry name" value="Glyco_trans_15"/>
    <property type="match status" value="1"/>
</dbReference>
<dbReference type="Pfam" id="PF01793">
    <property type="entry name" value="Glyco_transf_15"/>
    <property type="match status" value="1"/>
</dbReference>
<dbReference type="GeneID" id="89935959"/>
<comment type="caution">
    <text evidence="5">The sequence shown here is derived from an EMBL/GenBank/DDBJ whole genome shotgun (WGS) entry which is preliminary data.</text>
</comment>
<gene>
    <name evidence="5" type="ORF">N656DRAFT_712662</name>
</gene>
<dbReference type="Gene3D" id="3.90.550.10">
    <property type="entry name" value="Spore Coat Polysaccharide Biosynthesis Protein SpsA, Chain A"/>
    <property type="match status" value="1"/>
</dbReference>
<evidence type="ECO:0000313" key="5">
    <source>
        <dbReference type="EMBL" id="KAK4111069.1"/>
    </source>
</evidence>
<dbReference type="PANTHER" id="PTHR31121">
    <property type="entry name" value="ALPHA-1,2 MANNOSYLTRANSFERASE KTR1"/>
    <property type="match status" value="1"/>
</dbReference>
<dbReference type="GO" id="GO:0006487">
    <property type="term" value="P:protein N-linked glycosylation"/>
    <property type="evidence" value="ECO:0007669"/>
    <property type="project" value="TreeGrafter"/>
</dbReference>
<dbReference type="InterPro" id="IPR002685">
    <property type="entry name" value="Glyco_trans_15"/>
</dbReference>
<evidence type="ECO:0000256" key="4">
    <source>
        <dbReference type="PIRSR" id="PIRSR018153-1"/>
    </source>
</evidence>
<dbReference type="RefSeq" id="XP_064668639.1">
    <property type="nucleotide sequence ID" value="XM_064811834.1"/>
</dbReference>
<dbReference type="Proteomes" id="UP001302812">
    <property type="component" value="Unassembled WGS sequence"/>
</dbReference>
<dbReference type="GO" id="GO:0005794">
    <property type="term" value="C:Golgi apparatus"/>
    <property type="evidence" value="ECO:0007669"/>
    <property type="project" value="TreeGrafter"/>
</dbReference>
<dbReference type="AlphaFoldDB" id="A0AAN6QIY8"/>
<feature type="active site" description="Nucleophile" evidence="4">
    <location>
        <position position="304"/>
    </location>
</feature>
<evidence type="ECO:0000256" key="1">
    <source>
        <dbReference type="ARBA" id="ARBA00007677"/>
    </source>
</evidence>
<reference evidence="5" key="2">
    <citation type="submission" date="2023-05" db="EMBL/GenBank/DDBJ databases">
        <authorList>
            <consortium name="Lawrence Berkeley National Laboratory"/>
            <person name="Steindorff A."/>
            <person name="Hensen N."/>
            <person name="Bonometti L."/>
            <person name="Westerberg I."/>
            <person name="Brannstrom I.O."/>
            <person name="Guillou S."/>
            <person name="Cros-Aarteil S."/>
            <person name="Calhoun S."/>
            <person name="Haridas S."/>
            <person name="Kuo A."/>
            <person name="Mondo S."/>
            <person name="Pangilinan J."/>
            <person name="Riley R."/>
            <person name="Labutti K."/>
            <person name="Andreopoulos B."/>
            <person name="Lipzen A."/>
            <person name="Chen C."/>
            <person name="Yanf M."/>
            <person name="Daum C."/>
            <person name="Ng V."/>
            <person name="Clum A."/>
            <person name="Ohm R."/>
            <person name="Martin F."/>
            <person name="Silar P."/>
            <person name="Natvig D."/>
            <person name="Lalanne C."/>
            <person name="Gautier V."/>
            <person name="Ament-Velasquez S.L."/>
            <person name="Kruys A."/>
            <person name="Hutchinson M.I."/>
            <person name="Powell A.J."/>
            <person name="Barry K."/>
            <person name="Miller A.N."/>
            <person name="Grigoriev I.V."/>
            <person name="Debuchy R."/>
            <person name="Gladieux P."/>
            <person name="Thoren M.H."/>
            <person name="Johannesson H."/>
        </authorList>
    </citation>
    <scope>NUCLEOTIDE SEQUENCE</scope>
    <source>
        <strain evidence="5">CBS 508.74</strain>
    </source>
</reference>
<dbReference type="PANTHER" id="PTHR31121:SF2">
    <property type="entry name" value="MANNOSYLTRANSFERASE KTR5-RELATED"/>
    <property type="match status" value="1"/>
</dbReference>
<evidence type="ECO:0000256" key="3">
    <source>
        <dbReference type="ARBA" id="ARBA00022679"/>
    </source>
</evidence>
<protein>
    <submittedName>
        <fullName evidence="5">Glycosyltransferase family 15 protein</fullName>
    </submittedName>
</protein>
<organism evidence="5 6">
    <name type="scientific">Canariomyces notabilis</name>
    <dbReference type="NCBI Taxonomy" id="2074819"/>
    <lineage>
        <taxon>Eukaryota</taxon>
        <taxon>Fungi</taxon>
        <taxon>Dikarya</taxon>
        <taxon>Ascomycota</taxon>
        <taxon>Pezizomycotina</taxon>
        <taxon>Sordariomycetes</taxon>
        <taxon>Sordariomycetidae</taxon>
        <taxon>Sordariales</taxon>
        <taxon>Chaetomiaceae</taxon>
        <taxon>Canariomyces</taxon>
    </lineage>
</organism>
<dbReference type="GO" id="GO:0016020">
    <property type="term" value="C:membrane"/>
    <property type="evidence" value="ECO:0007669"/>
    <property type="project" value="InterPro"/>
</dbReference>
<evidence type="ECO:0000256" key="2">
    <source>
        <dbReference type="ARBA" id="ARBA00022676"/>
    </source>
</evidence>
<keyword evidence="6" id="KW-1185">Reference proteome</keyword>
<accession>A0AAN6QIY8</accession>
<dbReference type="GO" id="GO:0000026">
    <property type="term" value="F:alpha-1,2-mannosyltransferase activity"/>
    <property type="evidence" value="ECO:0007669"/>
    <property type="project" value="TreeGrafter"/>
</dbReference>
<comment type="similarity">
    <text evidence="1">Belongs to the glycosyltransferase 15 family.</text>
</comment>
<dbReference type="InterPro" id="IPR029044">
    <property type="entry name" value="Nucleotide-diphossugar_trans"/>
</dbReference>